<comment type="caution">
    <text evidence="2">The sequence shown here is derived from an EMBL/GenBank/DDBJ whole genome shotgun (WGS) entry which is preliminary data.</text>
</comment>
<proteinExistence type="predicted"/>
<dbReference type="EMBL" id="CAJNOQ010000701">
    <property type="protein sequence ID" value="CAF0829473.1"/>
    <property type="molecule type" value="Genomic_DNA"/>
</dbReference>
<dbReference type="Pfam" id="PF14966">
    <property type="entry name" value="DNA_repr_REX1B"/>
    <property type="match status" value="1"/>
</dbReference>
<keyword evidence="1" id="KW-0175">Coiled coil</keyword>
<name>A0A813UX29_9BILA</name>
<evidence type="ECO:0000256" key="1">
    <source>
        <dbReference type="SAM" id="Coils"/>
    </source>
</evidence>
<accession>A0A813UX29</accession>
<evidence type="ECO:0000313" key="5">
    <source>
        <dbReference type="EMBL" id="CAF4111101.1"/>
    </source>
</evidence>
<dbReference type="Proteomes" id="UP000677228">
    <property type="component" value="Unassembled WGS sequence"/>
</dbReference>
<dbReference type="EMBL" id="CAJOBC010000701">
    <property type="protein sequence ID" value="CAF3616508.1"/>
    <property type="molecule type" value="Genomic_DNA"/>
</dbReference>
<dbReference type="Proteomes" id="UP000682733">
    <property type="component" value="Unassembled WGS sequence"/>
</dbReference>
<dbReference type="Proteomes" id="UP000681722">
    <property type="component" value="Unassembled WGS sequence"/>
</dbReference>
<evidence type="ECO:0000313" key="4">
    <source>
        <dbReference type="EMBL" id="CAF3616508.1"/>
    </source>
</evidence>
<reference evidence="2" key="1">
    <citation type="submission" date="2021-02" db="EMBL/GenBank/DDBJ databases">
        <authorList>
            <person name="Nowell W R."/>
        </authorList>
    </citation>
    <scope>NUCLEOTIDE SEQUENCE</scope>
</reference>
<dbReference type="Proteomes" id="UP000663829">
    <property type="component" value="Unassembled WGS sequence"/>
</dbReference>
<feature type="coiled-coil region" evidence="1">
    <location>
        <begin position="151"/>
        <end position="182"/>
    </location>
</feature>
<keyword evidence="6" id="KW-1185">Reference proteome</keyword>
<protein>
    <submittedName>
        <fullName evidence="2">Uncharacterized protein</fullName>
    </submittedName>
</protein>
<dbReference type="PANTHER" id="PTHR28309">
    <property type="entry name" value="REQUIRED FOR EXCISION 1-B DOMAIN-CONTAINING PROTEIN"/>
    <property type="match status" value="1"/>
</dbReference>
<dbReference type="EMBL" id="CAJNOK010019705">
    <property type="protein sequence ID" value="CAF1304361.1"/>
    <property type="molecule type" value="Genomic_DNA"/>
</dbReference>
<dbReference type="AlphaFoldDB" id="A0A813UX29"/>
<evidence type="ECO:0000313" key="3">
    <source>
        <dbReference type="EMBL" id="CAF1304361.1"/>
    </source>
</evidence>
<organism evidence="2 6">
    <name type="scientific">Didymodactylos carnosus</name>
    <dbReference type="NCBI Taxonomy" id="1234261"/>
    <lineage>
        <taxon>Eukaryota</taxon>
        <taxon>Metazoa</taxon>
        <taxon>Spiralia</taxon>
        <taxon>Gnathifera</taxon>
        <taxon>Rotifera</taxon>
        <taxon>Eurotatoria</taxon>
        <taxon>Bdelloidea</taxon>
        <taxon>Philodinida</taxon>
        <taxon>Philodinidae</taxon>
        <taxon>Didymodactylos</taxon>
    </lineage>
</organism>
<dbReference type="OrthoDB" id="434723at2759"/>
<sequence>MLANNPYHVEMNEEEDEEDTILETCSPPQLLKHFFKLQNQRCQTYKQLNNGQNFFIQTNDFRWFRSLLLDITTIFNRISSEIIDIRKLFEKENHYTSIVKHMEQIQDYEKDKLQLTNELFLCRKEYEDSKKATADNKIVDYDEEMRQTDIIDKKKSQLAKLIENINDTLEELKYEYSELVENKQID</sequence>
<dbReference type="EMBL" id="CAJOBA010041284">
    <property type="protein sequence ID" value="CAF4111101.1"/>
    <property type="molecule type" value="Genomic_DNA"/>
</dbReference>
<evidence type="ECO:0000313" key="2">
    <source>
        <dbReference type="EMBL" id="CAF0829473.1"/>
    </source>
</evidence>
<evidence type="ECO:0000313" key="6">
    <source>
        <dbReference type="Proteomes" id="UP000663829"/>
    </source>
</evidence>
<dbReference type="PANTHER" id="PTHR28309:SF1">
    <property type="entry name" value="REQUIRED FOR EXCISION 1-B DOMAIN-CONTAINING PROTEIN"/>
    <property type="match status" value="1"/>
</dbReference>
<dbReference type="InterPro" id="IPR039491">
    <property type="entry name" value="REX1-B"/>
</dbReference>
<gene>
    <name evidence="2" type="ORF">GPM918_LOCUS4977</name>
    <name evidence="3" type="ORF">OVA965_LOCUS28686</name>
    <name evidence="4" type="ORF">SRO942_LOCUS4978</name>
    <name evidence="5" type="ORF">TMI583_LOCUS29442</name>
</gene>